<dbReference type="GO" id="GO:0000976">
    <property type="term" value="F:transcription cis-regulatory region binding"/>
    <property type="evidence" value="ECO:0007669"/>
    <property type="project" value="TreeGrafter"/>
</dbReference>
<keyword evidence="1" id="KW-0805">Transcription regulation</keyword>
<dbReference type="GO" id="GO:0003700">
    <property type="term" value="F:DNA-binding transcription factor activity"/>
    <property type="evidence" value="ECO:0007669"/>
    <property type="project" value="TreeGrafter"/>
</dbReference>
<dbReference type="PANTHER" id="PTHR30055">
    <property type="entry name" value="HTH-TYPE TRANSCRIPTIONAL REGULATOR RUTR"/>
    <property type="match status" value="1"/>
</dbReference>
<dbReference type="EMBL" id="FMZZ01000007">
    <property type="protein sequence ID" value="SDD08032.1"/>
    <property type="molecule type" value="Genomic_DNA"/>
</dbReference>
<organism evidence="6 7">
    <name type="scientific">Actinokineospora iranica</name>
    <dbReference type="NCBI Taxonomy" id="1271860"/>
    <lineage>
        <taxon>Bacteria</taxon>
        <taxon>Bacillati</taxon>
        <taxon>Actinomycetota</taxon>
        <taxon>Actinomycetes</taxon>
        <taxon>Pseudonocardiales</taxon>
        <taxon>Pseudonocardiaceae</taxon>
        <taxon>Actinokineospora</taxon>
    </lineage>
</organism>
<keyword evidence="2 4" id="KW-0238">DNA-binding</keyword>
<dbReference type="PROSITE" id="PS50977">
    <property type="entry name" value="HTH_TETR_2"/>
    <property type="match status" value="1"/>
</dbReference>
<name>A0A1G6RTR9_9PSEU</name>
<reference evidence="7" key="1">
    <citation type="submission" date="2016-10" db="EMBL/GenBank/DDBJ databases">
        <authorList>
            <person name="Varghese N."/>
            <person name="Submissions S."/>
        </authorList>
    </citation>
    <scope>NUCLEOTIDE SEQUENCE [LARGE SCALE GENOMIC DNA]</scope>
    <source>
        <strain evidence="7">IBRC-M 10403</strain>
    </source>
</reference>
<evidence type="ECO:0000256" key="1">
    <source>
        <dbReference type="ARBA" id="ARBA00023015"/>
    </source>
</evidence>
<dbReference type="RefSeq" id="WP_091450972.1">
    <property type="nucleotide sequence ID" value="NZ_FMZZ01000007.1"/>
</dbReference>
<dbReference type="Pfam" id="PF00440">
    <property type="entry name" value="TetR_N"/>
    <property type="match status" value="1"/>
</dbReference>
<evidence type="ECO:0000256" key="4">
    <source>
        <dbReference type="PROSITE-ProRule" id="PRU00335"/>
    </source>
</evidence>
<dbReference type="Pfam" id="PF21943">
    <property type="entry name" value="TetR_C_46"/>
    <property type="match status" value="1"/>
</dbReference>
<dbReference type="AlphaFoldDB" id="A0A1G6RTR9"/>
<dbReference type="InterPro" id="IPR050109">
    <property type="entry name" value="HTH-type_TetR-like_transc_reg"/>
</dbReference>
<dbReference type="InterPro" id="IPR054129">
    <property type="entry name" value="DesT_TetR_C"/>
</dbReference>
<dbReference type="SUPFAM" id="SSF46689">
    <property type="entry name" value="Homeodomain-like"/>
    <property type="match status" value="1"/>
</dbReference>
<keyword evidence="3" id="KW-0804">Transcription</keyword>
<dbReference type="OrthoDB" id="4542604at2"/>
<dbReference type="InterPro" id="IPR001647">
    <property type="entry name" value="HTH_TetR"/>
</dbReference>
<gene>
    <name evidence="6" type="ORF">SAMN05216174_10724</name>
</gene>
<dbReference type="InterPro" id="IPR036271">
    <property type="entry name" value="Tet_transcr_reg_TetR-rel_C_sf"/>
</dbReference>
<dbReference type="STRING" id="1271860.SAMN05216174_10724"/>
<keyword evidence="7" id="KW-1185">Reference proteome</keyword>
<evidence type="ECO:0000313" key="6">
    <source>
        <dbReference type="EMBL" id="SDD08032.1"/>
    </source>
</evidence>
<proteinExistence type="predicted"/>
<evidence type="ECO:0000256" key="3">
    <source>
        <dbReference type="ARBA" id="ARBA00023163"/>
    </source>
</evidence>
<dbReference type="SUPFAM" id="SSF48498">
    <property type="entry name" value="Tetracyclin repressor-like, C-terminal domain"/>
    <property type="match status" value="1"/>
</dbReference>
<evidence type="ECO:0000259" key="5">
    <source>
        <dbReference type="PROSITE" id="PS50977"/>
    </source>
</evidence>
<sequence>MLDAAENATDGRATRWDAHKAQRRLEVLDAAVELIEAEGPAIGVKQIADRVGLPRPVVYRHFRDRDDLDEQIRARVIEKLMRDLAPSLSPEGTVGAAVDRAVRTYLGWIEAHPKLHHFLGTGAKAERAGGGSKIVSSTKTAIAVQVSGLFGLALSRIDTDPALAEPLAFGLVGLVDATVNRWLTDPNRRQTPAALADFLTSSILHLIIGHLADLGVEVTPDMPVADLLG</sequence>
<evidence type="ECO:0000256" key="2">
    <source>
        <dbReference type="ARBA" id="ARBA00023125"/>
    </source>
</evidence>
<feature type="DNA-binding region" description="H-T-H motif" evidence="4">
    <location>
        <begin position="43"/>
        <end position="62"/>
    </location>
</feature>
<dbReference type="PRINTS" id="PR00455">
    <property type="entry name" value="HTHTETR"/>
</dbReference>
<protein>
    <submittedName>
        <fullName evidence="6">DNA-binding transcriptional regulator, AcrR family</fullName>
    </submittedName>
</protein>
<dbReference type="Proteomes" id="UP000199501">
    <property type="component" value="Unassembled WGS sequence"/>
</dbReference>
<dbReference type="PANTHER" id="PTHR30055:SF160">
    <property type="entry name" value="TRANSCRIPTIONAL REGULATORY PROTEIN (PROBABLY ASNC-FAMILY)-RELATED"/>
    <property type="match status" value="1"/>
</dbReference>
<dbReference type="InterPro" id="IPR009057">
    <property type="entry name" value="Homeodomain-like_sf"/>
</dbReference>
<evidence type="ECO:0000313" key="7">
    <source>
        <dbReference type="Proteomes" id="UP000199501"/>
    </source>
</evidence>
<dbReference type="Gene3D" id="1.10.357.10">
    <property type="entry name" value="Tetracycline Repressor, domain 2"/>
    <property type="match status" value="1"/>
</dbReference>
<accession>A0A1G6RTR9</accession>
<feature type="domain" description="HTH tetR-type" evidence="5">
    <location>
        <begin position="21"/>
        <end position="80"/>
    </location>
</feature>